<evidence type="ECO:0000313" key="4">
    <source>
        <dbReference type="Proteomes" id="UP000590511"/>
    </source>
</evidence>
<feature type="domain" description="Helix-turn-helix" evidence="1">
    <location>
        <begin position="10"/>
        <end position="57"/>
    </location>
</feature>
<evidence type="ECO:0000259" key="1">
    <source>
        <dbReference type="Pfam" id="PF12728"/>
    </source>
</evidence>
<comment type="caution">
    <text evidence="3">The sequence shown here is derived from an EMBL/GenBank/DDBJ whole genome shotgun (WGS) entry which is preliminary data.</text>
</comment>
<gene>
    <name evidence="2" type="ORF">Alo02nite_80520</name>
    <name evidence="3" type="ORF">BJ964_001931</name>
</gene>
<accession>A0A7W7HC21</accession>
<dbReference type="Pfam" id="PF12728">
    <property type="entry name" value="HTH_17"/>
    <property type="match status" value="1"/>
</dbReference>
<dbReference type="Proteomes" id="UP000631312">
    <property type="component" value="Unassembled WGS sequence"/>
</dbReference>
<dbReference type="AlphaFoldDB" id="A0A7W7HC21"/>
<proteinExistence type="predicted"/>
<protein>
    <submittedName>
        <fullName evidence="3">Excisionase family DNA binding protein</fullName>
    </submittedName>
</protein>
<reference evidence="3 4" key="1">
    <citation type="submission" date="2020-08" db="EMBL/GenBank/DDBJ databases">
        <title>Sequencing the genomes of 1000 actinobacteria strains.</title>
        <authorList>
            <person name="Klenk H.-P."/>
        </authorList>
    </citation>
    <scope>NUCLEOTIDE SEQUENCE [LARGE SCALE GENOMIC DNA]</scope>
    <source>
        <strain evidence="3 4">DSM 43150</strain>
    </source>
</reference>
<dbReference type="InterPro" id="IPR041657">
    <property type="entry name" value="HTH_17"/>
</dbReference>
<dbReference type="NCBIfam" id="TIGR01764">
    <property type="entry name" value="excise"/>
    <property type="match status" value="1"/>
</dbReference>
<dbReference type="EMBL" id="JACHNC010000001">
    <property type="protein sequence ID" value="MBB4747770.1"/>
    <property type="molecule type" value="Genomic_DNA"/>
</dbReference>
<reference evidence="2 5" key="2">
    <citation type="submission" date="2021-01" db="EMBL/GenBank/DDBJ databases">
        <title>Whole genome shotgun sequence of Actinoplanes lobatus NBRC 12513.</title>
        <authorList>
            <person name="Komaki H."/>
            <person name="Tamura T."/>
        </authorList>
    </citation>
    <scope>NUCLEOTIDE SEQUENCE [LARGE SCALE GENOMIC DNA]</scope>
    <source>
        <strain evidence="2 5">NBRC 12513</strain>
    </source>
</reference>
<organism evidence="3 4">
    <name type="scientific">Actinoplanes lobatus</name>
    <dbReference type="NCBI Taxonomy" id="113568"/>
    <lineage>
        <taxon>Bacteria</taxon>
        <taxon>Bacillati</taxon>
        <taxon>Actinomycetota</taxon>
        <taxon>Actinomycetes</taxon>
        <taxon>Micromonosporales</taxon>
        <taxon>Micromonosporaceae</taxon>
        <taxon>Actinoplanes</taxon>
    </lineage>
</organism>
<dbReference type="EMBL" id="BOMP01000156">
    <property type="protein sequence ID" value="GIE45154.1"/>
    <property type="molecule type" value="Genomic_DNA"/>
</dbReference>
<name>A0A7W7HC21_9ACTN</name>
<dbReference type="InterPro" id="IPR010093">
    <property type="entry name" value="SinI_DNA-bd"/>
</dbReference>
<evidence type="ECO:0000313" key="3">
    <source>
        <dbReference type="EMBL" id="MBB4747770.1"/>
    </source>
</evidence>
<dbReference type="Proteomes" id="UP000590511">
    <property type="component" value="Unassembled WGS sequence"/>
</dbReference>
<evidence type="ECO:0000313" key="2">
    <source>
        <dbReference type="EMBL" id="GIE45154.1"/>
    </source>
</evidence>
<keyword evidence="5" id="KW-1185">Reference proteome</keyword>
<evidence type="ECO:0000313" key="5">
    <source>
        <dbReference type="Proteomes" id="UP000631312"/>
    </source>
</evidence>
<dbReference type="GO" id="GO:0003677">
    <property type="term" value="F:DNA binding"/>
    <property type="evidence" value="ECO:0007669"/>
    <property type="project" value="InterPro"/>
</dbReference>
<sequence length="78" mass="8311">MSVRELPDLMLTVAETAAQLKLSRSYTKKLIAAGVLPSVKVGRCRRVRLTDLGAYVDGLTSDIEPNRAGDAPGPVETA</sequence>
<dbReference type="RefSeq" id="WP_203832855.1">
    <property type="nucleotide sequence ID" value="NZ_BOMP01000156.1"/>
</dbReference>